<keyword evidence="2" id="KW-1185">Reference proteome</keyword>
<sequence>MSYFENGLDAVIHDQEYTFENHGFNLEITRIPPHNIPATAEETPDFALNDGSDKSMYTALRDVADNAVTHTFSSEDKNDVPKQETRGNRELALTPSYYYYKSSSTLSVEERFLLRSVVKEKLERNLTNASLGVATNLIAKKQLAECLRCLRPNYVQISKIYFI</sequence>
<name>A0AAD5KFU5_9FUNG</name>
<organism evidence="1 2">
    <name type="scientific">Phascolomyces articulosus</name>
    <dbReference type="NCBI Taxonomy" id="60185"/>
    <lineage>
        <taxon>Eukaryota</taxon>
        <taxon>Fungi</taxon>
        <taxon>Fungi incertae sedis</taxon>
        <taxon>Mucoromycota</taxon>
        <taxon>Mucoromycotina</taxon>
        <taxon>Mucoromycetes</taxon>
        <taxon>Mucorales</taxon>
        <taxon>Lichtheimiaceae</taxon>
        <taxon>Phascolomyces</taxon>
    </lineage>
</organism>
<proteinExistence type="predicted"/>
<evidence type="ECO:0000313" key="1">
    <source>
        <dbReference type="EMBL" id="KAI9269265.1"/>
    </source>
</evidence>
<evidence type="ECO:0000313" key="2">
    <source>
        <dbReference type="Proteomes" id="UP001209540"/>
    </source>
</evidence>
<gene>
    <name evidence="1" type="ORF">BDA99DRAFT_570430</name>
</gene>
<dbReference type="EMBL" id="JAIXMP010000008">
    <property type="protein sequence ID" value="KAI9269265.1"/>
    <property type="molecule type" value="Genomic_DNA"/>
</dbReference>
<dbReference type="AlphaFoldDB" id="A0AAD5KFU5"/>
<dbReference type="Proteomes" id="UP001209540">
    <property type="component" value="Unassembled WGS sequence"/>
</dbReference>
<reference evidence="1" key="2">
    <citation type="submission" date="2023-02" db="EMBL/GenBank/DDBJ databases">
        <authorList>
            <consortium name="DOE Joint Genome Institute"/>
            <person name="Mondo S.J."/>
            <person name="Chang Y."/>
            <person name="Wang Y."/>
            <person name="Ahrendt S."/>
            <person name="Andreopoulos W."/>
            <person name="Barry K."/>
            <person name="Beard J."/>
            <person name="Benny G.L."/>
            <person name="Blankenship S."/>
            <person name="Bonito G."/>
            <person name="Cuomo C."/>
            <person name="Desiro A."/>
            <person name="Gervers K.A."/>
            <person name="Hundley H."/>
            <person name="Kuo A."/>
            <person name="LaButti K."/>
            <person name="Lang B.F."/>
            <person name="Lipzen A."/>
            <person name="O'Donnell K."/>
            <person name="Pangilinan J."/>
            <person name="Reynolds N."/>
            <person name="Sandor L."/>
            <person name="Smith M.W."/>
            <person name="Tsang A."/>
            <person name="Grigoriev I.V."/>
            <person name="Stajich J.E."/>
            <person name="Spatafora J.W."/>
        </authorList>
    </citation>
    <scope>NUCLEOTIDE SEQUENCE</scope>
    <source>
        <strain evidence="1">RSA 2281</strain>
    </source>
</reference>
<comment type="caution">
    <text evidence="1">The sequence shown here is derived from an EMBL/GenBank/DDBJ whole genome shotgun (WGS) entry which is preliminary data.</text>
</comment>
<protein>
    <submittedName>
        <fullName evidence="1">Uncharacterized protein</fullName>
    </submittedName>
</protein>
<reference evidence="1" key="1">
    <citation type="journal article" date="2022" name="IScience">
        <title>Evolution of zygomycete secretomes and the origins of terrestrial fungal ecologies.</title>
        <authorList>
            <person name="Chang Y."/>
            <person name="Wang Y."/>
            <person name="Mondo S."/>
            <person name="Ahrendt S."/>
            <person name="Andreopoulos W."/>
            <person name="Barry K."/>
            <person name="Beard J."/>
            <person name="Benny G.L."/>
            <person name="Blankenship S."/>
            <person name="Bonito G."/>
            <person name="Cuomo C."/>
            <person name="Desiro A."/>
            <person name="Gervers K.A."/>
            <person name="Hundley H."/>
            <person name="Kuo A."/>
            <person name="LaButti K."/>
            <person name="Lang B.F."/>
            <person name="Lipzen A."/>
            <person name="O'Donnell K."/>
            <person name="Pangilinan J."/>
            <person name="Reynolds N."/>
            <person name="Sandor L."/>
            <person name="Smith M.E."/>
            <person name="Tsang A."/>
            <person name="Grigoriev I.V."/>
            <person name="Stajich J.E."/>
            <person name="Spatafora J.W."/>
        </authorList>
    </citation>
    <scope>NUCLEOTIDE SEQUENCE</scope>
    <source>
        <strain evidence="1">RSA 2281</strain>
    </source>
</reference>
<accession>A0AAD5KFU5</accession>